<gene>
    <name evidence="3" type="ORF">LOTGIDRAFT_171042</name>
</gene>
<dbReference type="CDD" id="cd00104">
    <property type="entry name" value="KAZAL_FS"/>
    <property type="match status" value="1"/>
</dbReference>
<keyword evidence="1" id="KW-0732">Signal</keyword>
<keyword evidence="4" id="KW-1185">Reference proteome</keyword>
<dbReference type="Proteomes" id="UP000030746">
    <property type="component" value="Unassembled WGS sequence"/>
</dbReference>
<feature type="domain" description="Kazal-like" evidence="2">
    <location>
        <begin position="22"/>
        <end position="78"/>
    </location>
</feature>
<dbReference type="SMART" id="SM00280">
    <property type="entry name" value="KAZAL"/>
    <property type="match status" value="1"/>
</dbReference>
<dbReference type="RefSeq" id="XP_009045150.1">
    <property type="nucleotide sequence ID" value="XM_009046902.1"/>
</dbReference>
<organism evidence="3 4">
    <name type="scientific">Lottia gigantea</name>
    <name type="common">Giant owl limpet</name>
    <dbReference type="NCBI Taxonomy" id="225164"/>
    <lineage>
        <taxon>Eukaryota</taxon>
        <taxon>Metazoa</taxon>
        <taxon>Spiralia</taxon>
        <taxon>Lophotrochozoa</taxon>
        <taxon>Mollusca</taxon>
        <taxon>Gastropoda</taxon>
        <taxon>Patellogastropoda</taxon>
        <taxon>Lottioidea</taxon>
        <taxon>Lottiidae</taxon>
        <taxon>Lottia</taxon>
    </lineage>
</organism>
<dbReference type="InterPro" id="IPR002350">
    <property type="entry name" value="Kazal_dom"/>
</dbReference>
<dbReference type="InterPro" id="IPR036058">
    <property type="entry name" value="Kazal_dom_sf"/>
</dbReference>
<feature type="signal peptide" evidence="1">
    <location>
        <begin position="1"/>
        <end position="21"/>
    </location>
</feature>
<dbReference type="CTD" id="20241629"/>
<evidence type="ECO:0000313" key="3">
    <source>
        <dbReference type="EMBL" id="ESP04204.1"/>
    </source>
</evidence>
<name>V4AJ62_LOTGI</name>
<evidence type="ECO:0000313" key="4">
    <source>
        <dbReference type="Proteomes" id="UP000030746"/>
    </source>
</evidence>
<accession>V4AJ62</accession>
<dbReference type="GeneID" id="20241629"/>
<dbReference type="SUPFAM" id="SSF100895">
    <property type="entry name" value="Kazal-type serine protease inhibitors"/>
    <property type="match status" value="1"/>
</dbReference>
<dbReference type="OrthoDB" id="126772at2759"/>
<feature type="chain" id="PRO_5004716916" description="Kazal-like domain-containing protein" evidence="1">
    <location>
        <begin position="22"/>
        <end position="141"/>
    </location>
</feature>
<reference evidence="3 4" key="1">
    <citation type="journal article" date="2013" name="Nature">
        <title>Insights into bilaterian evolution from three spiralian genomes.</title>
        <authorList>
            <person name="Simakov O."/>
            <person name="Marletaz F."/>
            <person name="Cho S.J."/>
            <person name="Edsinger-Gonzales E."/>
            <person name="Havlak P."/>
            <person name="Hellsten U."/>
            <person name="Kuo D.H."/>
            <person name="Larsson T."/>
            <person name="Lv J."/>
            <person name="Arendt D."/>
            <person name="Savage R."/>
            <person name="Osoegawa K."/>
            <person name="de Jong P."/>
            <person name="Grimwood J."/>
            <person name="Chapman J.A."/>
            <person name="Shapiro H."/>
            <person name="Aerts A."/>
            <person name="Otillar R.P."/>
            <person name="Terry A.Y."/>
            <person name="Boore J.L."/>
            <person name="Grigoriev I.V."/>
            <person name="Lindberg D.R."/>
            <person name="Seaver E.C."/>
            <person name="Weisblat D.A."/>
            <person name="Putnam N.H."/>
            <person name="Rokhsar D.S."/>
        </authorList>
    </citation>
    <scope>NUCLEOTIDE SEQUENCE [LARGE SCALE GENOMIC DNA]</scope>
</reference>
<proteinExistence type="predicted"/>
<evidence type="ECO:0000259" key="2">
    <source>
        <dbReference type="PROSITE" id="PS51465"/>
    </source>
</evidence>
<dbReference type="KEGG" id="lgi:LOTGIDRAFT_171042"/>
<protein>
    <recommendedName>
        <fullName evidence="2">Kazal-like domain-containing protein</fullName>
    </recommendedName>
</protein>
<sequence length="141" mass="15782">MNISGILILSIVTLLVIQCEGASKKMICRAIRKIDCHQYTHNENCGTNGITYINACHFAQAKCINESVKVAHEGHCSSNTEERGGFDLILQVPYTEVNCVISSTKSNFVAEIIWFFRCIEPMFAKPGKTHACKNIFVYNFS</sequence>
<dbReference type="Gene3D" id="3.30.60.30">
    <property type="match status" value="1"/>
</dbReference>
<dbReference type="AlphaFoldDB" id="V4AJ62"/>
<dbReference type="Pfam" id="PF07648">
    <property type="entry name" value="Kazal_2"/>
    <property type="match status" value="1"/>
</dbReference>
<dbReference type="EMBL" id="KB199861">
    <property type="protein sequence ID" value="ESP04204.1"/>
    <property type="molecule type" value="Genomic_DNA"/>
</dbReference>
<evidence type="ECO:0000256" key="1">
    <source>
        <dbReference type="SAM" id="SignalP"/>
    </source>
</evidence>
<dbReference type="HOGENOM" id="CLU_1827481_0_0_1"/>
<dbReference type="PROSITE" id="PS51465">
    <property type="entry name" value="KAZAL_2"/>
    <property type="match status" value="1"/>
</dbReference>